<dbReference type="NCBIfam" id="TIGR00544">
    <property type="entry name" value="lgt"/>
    <property type="match status" value="1"/>
</dbReference>
<dbReference type="PANTHER" id="PTHR30589:SF0">
    <property type="entry name" value="PHOSPHATIDYLGLYCEROL--PROLIPOPROTEIN DIACYLGLYCERYL TRANSFERASE"/>
    <property type="match status" value="1"/>
</dbReference>
<evidence type="ECO:0000313" key="9">
    <source>
        <dbReference type="Proteomes" id="UP000244189"/>
    </source>
</evidence>
<feature type="transmembrane region" description="Helical" evidence="7">
    <location>
        <begin position="30"/>
        <end position="48"/>
    </location>
</feature>
<comment type="function">
    <text evidence="7">Catalyzes the transfer of the diacylglyceryl group from phosphatidylglycerol to the sulfhydryl group of the N-terminal cysteine of a prolipoprotein, the first step in the formation of mature lipoproteins.</text>
</comment>
<dbReference type="GO" id="GO:0005886">
    <property type="term" value="C:plasma membrane"/>
    <property type="evidence" value="ECO:0007669"/>
    <property type="project" value="UniProtKB-SubCell"/>
</dbReference>
<dbReference type="EC" id="2.5.1.145" evidence="7"/>
<dbReference type="HAMAP" id="MF_01147">
    <property type="entry name" value="Lgt"/>
    <property type="match status" value="1"/>
</dbReference>
<dbReference type="InterPro" id="IPR001640">
    <property type="entry name" value="Lgt"/>
</dbReference>
<dbReference type="GO" id="GO:0042158">
    <property type="term" value="P:lipoprotein biosynthetic process"/>
    <property type="evidence" value="ECO:0007669"/>
    <property type="project" value="UniProtKB-UniRule"/>
</dbReference>
<dbReference type="Proteomes" id="UP000244189">
    <property type="component" value="Unassembled WGS sequence"/>
</dbReference>
<comment type="pathway">
    <text evidence="7">Protein modification; lipoprotein biosynthesis (diacylglyceryl transfer).</text>
</comment>
<evidence type="ECO:0000256" key="7">
    <source>
        <dbReference type="HAMAP-Rule" id="MF_01147"/>
    </source>
</evidence>
<dbReference type="PANTHER" id="PTHR30589">
    <property type="entry name" value="PROLIPOPROTEIN DIACYLGLYCERYL TRANSFERASE"/>
    <property type="match status" value="1"/>
</dbReference>
<feature type="binding site" evidence="7">
    <location>
        <position position="149"/>
    </location>
    <ligand>
        <name>a 1,2-diacyl-sn-glycero-3-phospho-(1'-sn-glycerol)</name>
        <dbReference type="ChEBI" id="CHEBI:64716"/>
    </ligand>
</feature>
<protein>
    <recommendedName>
        <fullName evidence="7">Phosphatidylglycerol--prolipoprotein diacylglyceryl transferase</fullName>
        <ecNumber evidence="7">2.5.1.145</ecNumber>
    </recommendedName>
</protein>
<proteinExistence type="inferred from homology"/>
<keyword evidence="3 7" id="KW-0808">Transferase</keyword>
<feature type="transmembrane region" description="Helical" evidence="7">
    <location>
        <begin position="213"/>
        <end position="230"/>
    </location>
</feature>
<keyword evidence="5 7" id="KW-1133">Transmembrane helix</keyword>
<feature type="transmembrane region" description="Helical" evidence="7">
    <location>
        <begin position="101"/>
        <end position="122"/>
    </location>
</feature>
<keyword evidence="4 7" id="KW-0812">Transmembrane</keyword>
<feature type="transmembrane region" description="Helical" evidence="7">
    <location>
        <begin position="68"/>
        <end position="89"/>
    </location>
</feature>
<dbReference type="UniPathway" id="UPA00664"/>
<dbReference type="GO" id="GO:0008961">
    <property type="term" value="F:phosphatidylglycerol-prolipoprotein diacylglyceryl transferase activity"/>
    <property type="evidence" value="ECO:0007669"/>
    <property type="project" value="UniProtKB-UniRule"/>
</dbReference>
<comment type="similarity">
    <text evidence="1 7">Belongs to the Lgt family.</text>
</comment>
<sequence>MPTLIDATSAIRYDQLHLSPVALDLGLFQLRWYAISYLAMIALGWWYLRKMLRRSGAPMAERHVDDLVFYLTLGIIIGGRLGYCMFYRPEIWRAPLDVLKLWQGGMSLHGGFLGVIVSLILFARRHRLRLLRVCDYVACATPFGLVLVRIANFVNGELWGRPSSLPWAVIFPGTQDGIPRHPSQLYEAALEGGLSMIVLAYLFWRTDARLRPGHLLGAGLILYGTARVLLEFVRQPDAGLDHLWWGLTMGQTLSVPMIGAGVWFFALSLRGSRVATVPAA</sequence>
<gene>
    <name evidence="7" type="primary">lgt</name>
    <name evidence="8" type="ORF">C8J26_2100</name>
</gene>
<organism evidence="8 9">
    <name type="scientific">Sphingomonas aurantiaca</name>
    <dbReference type="NCBI Taxonomy" id="185949"/>
    <lineage>
        <taxon>Bacteria</taxon>
        <taxon>Pseudomonadati</taxon>
        <taxon>Pseudomonadota</taxon>
        <taxon>Alphaproteobacteria</taxon>
        <taxon>Sphingomonadales</taxon>
        <taxon>Sphingomonadaceae</taxon>
        <taxon>Sphingomonas</taxon>
    </lineage>
</organism>
<comment type="subcellular location">
    <subcellularLocation>
        <location evidence="7">Cell membrane</location>
        <topology evidence="7">Multi-pass membrane protein</topology>
    </subcellularLocation>
</comment>
<keyword evidence="8" id="KW-0449">Lipoprotein</keyword>
<comment type="caution">
    <text evidence="8">The sequence shown here is derived from an EMBL/GenBank/DDBJ whole genome shotgun (WGS) entry which is preliminary data.</text>
</comment>
<keyword evidence="9" id="KW-1185">Reference proteome</keyword>
<accession>A0A2T5GM87</accession>
<evidence type="ECO:0000256" key="5">
    <source>
        <dbReference type="ARBA" id="ARBA00022989"/>
    </source>
</evidence>
<evidence type="ECO:0000256" key="4">
    <source>
        <dbReference type="ARBA" id="ARBA00022692"/>
    </source>
</evidence>
<evidence type="ECO:0000256" key="6">
    <source>
        <dbReference type="ARBA" id="ARBA00023136"/>
    </source>
</evidence>
<dbReference type="Pfam" id="PF01790">
    <property type="entry name" value="LGT"/>
    <property type="match status" value="1"/>
</dbReference>
<keyword evidence="6 7" id="KW-0472">Membrane</keyword>
<evidence type="ECO:0000313" key="8">
    <source>
        <dbReference type="EMBL" id="PTQ60388.1"/>
    </source>
</evidence>
<comment type="catalytic activity">
    <reaction evidence="7">
        <text>L-cysteinyl-[prolipoprotein] + a 1,2-diacyl-sn-glycero-3-phospho-(1'-sn-glycerol) = an S-1,2-diacyl-sn-glyceryl-L-cysteinyl-[prolipoprotein] + sn-glycerol 1-phosphate + H(+)</text>
        <dbReference type="Rhea" id="RHEA:56712"/>
        <dbReference type="Rhea" id="RHEA-COMP:14679"/>
        <dbReference type="Rhea" id="RHEA-COMP:14680"/>
        <dbReference type="ChEBI" id="CHEBI:15378"/>
        <dbReference type="ChEBI" id="CHEBI:29950"/>
        <dbReference type="ChEBI" id="CHEBI:57685"/>
        <dbReference type="ChEBI" id="CHEBI:64716"/>
        <dbReference type="ChEBI" id="CHEBI:140658"/>
        <dbReference type="EC" id="2.5.1.145"/>
    </reaction>
</comment>
<feature type="transmembrane region" description="Helical" evidence="7">
    <location>
        <begin position="242"/>
        <end position="266"/>
    </location>
</feature>
<reference evidence="8 9" key="1">
    <citation type="submission" date="2018-04" db="EMBL/GenBank/DDBJ databases">
        <title>Genomic Encyclopedia of Type Strains, Phase III (KMG-III): the genomes of soil and plant-associated and newly described type strains.</title>
        <authorList>
            <person name="Whitman W."/>
        </authorList>
    </citation>
    <scope>NUCLEOTIDE SEQUENCE [LARGE SCALE GENOMIC DNA]</scope>
    <source>
        <strain evidence="8 9">MA101b</strain>
    </source>
</reference>
<keyword evidence="2 7" id="KW-1003">Cell membrane</keyword>
<dbReference type="RefSeq" id="WP_107957824.1">
    <property type="nucleotide sequence ID" value="NZ_QAOG01000003.1"/>
</dbReference>
<evidence type="ECO:0000256" key="3">
    <source>
        <dbReference type="ARBA" id="ARBA00022679"/>
    </source>
</evidence>
<name>A0A2T5GM87_9SPHN</name>
<dbReference type="EMBL" id="QAOG01000003">
    <property type="protein sequence ID" value="PTQ60388.1"/>
    <property type="molecule type" value="Genomic_DNA"/>
</dbReference>
<evidence type="ECO:0000256" key="1">
    <source>
        <dbReference type="ARBA" id="ARBA00007150"/>
    </source>
</evidence>
<dbReference type="AlphaFoldDB" id="A0A2T5GM87"/>
<evidence type="ECO:0000256" key="2">
    <source>
        <dbReference type="ARBA" id="ARBA00022475"/>
    </source>
</evidence>